<name>A0A9X2FG55_9BACT</name>
<keyword evidence="1" id="KW-0472">Membrane</keyword>
<protein>
    <submittedName>
        <fullName evidence="3">Phosphatase PAP2 family protein</fullName>
    </submittedName>
</protein>
<proteinExistence type="predicted"/>
<dbReference type="EMBL" id="JAMXLR010000024">
    <property type="protein sequence ID" value="MCO6043606.1"/>
    <property type="molecule type" value="Genomic_DNA"/>
</dbReference>
<feature type="domain" description="Phosphatidic acid phosphatase type 2/haloperoxidase" evidence="2">
    <location>
        <begin position="112"/>
        <end position="226"/>
    </location>
</feature>
<keyword evidence="1" id="KW-1133">Transmembrane helix</keyword>
<feature type="transmembrane region" description="Helical" evidence="1">
    <location>
        <begin position="184"/>
        <end position="205"/>
    </location>
</feature>
<feature type="transmembrane region" description="Helical" evidence="1">
    <location>
        <begin position="211"/>
        <end position="232"/>
    </location>
</feature>
<comment type="caution">
    <text evidence="3">The sequence shown here is derived from an EMBL/GenBank/DDBJ whole genome shotgun (WGS) entry which is preliminary data.</text>
</comment>
<dbReference type="SUPFAM" id="SSF48317">
    <property type="entry name" value="Acid phosphatase/Vanadium-dependent haloperoxidase"/>
    <property type="match status" value="1"/>
</dbReference>
<feature type="transmembrane region" description="Helical" evidence="1">
    <location>
        <begin position="154"/>
        <end position="172"/>
    </location>
</feature>
<evidence type="ECO:0000313" key="4">
    <source>
        <dbReference type="Proteomes" id="UP001155241"/>
    </source>
</evidence>
<sequence>MSRIRELLKHAIDSARKLRHAEWIPIAVLLVVALAIWAFVELADEVAEGDLEKFDRAVLLSLREGNDADNPLGPSWLEEAMRDVTALGSVAVLSGVTVAACGFLWLQGKHSAVLYVLVAVVGALVLSSTFKWFYARPRPDLFPHGDKVYTASFPSGHSSMSAAVYLTLGALLARYQEKRKLRVYLVAIAVVLTISVGVSRVYLSVHWPTDVLAGWTLGAAWALACWVVAYWLERRGMIEQQAE</sequence>
<feature type="transmembrane region" description="Helical" evidence="1">
    <location>
        <begin position="113"/>
        <end position="134"/>
    </location>
</feature>
<dbReference type="Proteomes" id="UP001155241">
    <property type="component" value="Unassembled WGS sequence"/>
</dbReference>
<dbReference type="PANTHER" id="PTHR14969:SF13">
    <property type="entry name" value="AT30094P"/>
    <property type="match status" value="1"/>
</dbReference>
<keyword evidence="1" id="KW-0812">Transmembrane</keyword>
<feature type="transmembrane region" description="Helical" evidence="1">
    <location>
        <begin position="21"/>
        <end position="40"/>
    </location>
</feature>
<evidence type="ECO:0000313" key="3">
    <source>
        <dbReference type="EMBL" id="MCO6043606.1"/>
    </source>
</evidence>
<evidence type="ECO:0000259" key="2">
    <source>
        <dbReference type="SMART" id="SM00014"/>
    </source>
</evidence>
<gene>
    <name evidence="3" type="ORF">NG895_06775</name>
</gene>
<dbReference type="Gene3D" id="1.20.144.10">
    <property type="entry name" value="Phosphatidic acid phosphatase type 2/haloperoxidase"/>
    <property type="match status" value="1"/>
</dbReference>
<reference evidence="3" key="1">
    <citation type="submission" date="2022-06" db="EMBL/GenBank/DDBJ databases">
        <title>Aeoliella straminimaris, a novel planctomycete from sediments.</title>
        <authorList>
            <person name="Vitorino I.R."/>
            <person name="Lage O.M."/>
        </authorList>
    </citation>
    <scope>NUCLEOTIDE SEQUENCE</scope>
    <source>
        <strain evidence="3">ICT_H6.2</strain>
    </source>
</reference>
<dbReference type="RefSeq" id="WP_252851709.1">
    <property type="nucleotide sequence ID" value="NZ_JAMXLR010000024.1"/>
</dbReference>
<dbReference type="AlphaFoldDB" id="A0A9X2FG55"/>
<dbReference type="InterPro" id="IPR000326">
    <property type="entry name" value="PAP2/HPO"/>
</dbReference>
<dbReference type="Pfam" id="PF01569">
    <property type="entry name" value="PAP2"/>
    <property type="match status" value="1"/>
</dbReference>
<organism evidence="3 4">
    <name type="scientific">Aeoliella straminimaris</name>
    <dbReference type="NCBI Taxonomy" id="2954799"/>
    <lineage>
        <taxon>Bacteria</taxon>
        <taxon>Pseudomonadati</taxon>
        <taxon>Planctomycetota</taxon>
        <taxon>Planctomycetia</taxon>
        <taxon>Pirellulales</taxon>
        <taxon>Lacipirellulaceae</taxon>
        <taxon>Aeoliella</taxon>
    </lineage>
</organism>
<feature type="transmembrane region" description="Helical" evidence="1">
    <location>
        <begin position="84"/>
        <end position="106"/>
    </location>
</feature>
<keyword evidence="4" id="KW-1185">Reference proteome</keyword>
<dbReference type="CDD" id="cd03392">
    <property type="entry name" value="PAP2_like_2"/>
    <property type="match status" value="1"/>
</dbReference>
<accession>A0A9X2FG55</accession>
<evidence type="ECO:0000256" key="1">
    <source>
        <dbReference type="SAM" id="Phobius"/>
    </source>
</evidence>
<dbReference type="InterPro" id="IPR036938">
    <property type="entry name" value="PAP2/HPO_sf"/>
</dbReference>
<dbReference type="PANTHER" id="PTHR14969">
    <property type="entry name" value="SPHINGOSINE-1-PHOSPHATE PHOSPHOHYDROLASE"/>
    <property type="match status" value="1"/>
</dbReference>
<dbReference type="SMART" id="SM00014">
    <property type="entry name" value="acidPPc"/>
    <property type="match status" value="1"/>
</dbReference>